<keyword evidence="13" id="KW-0998">Cell outer membrane</keyword>
<feature type="domain" description="Polysaccharide export protein N-terminal" evidence="16">
    <location>
        <begin position="38"/>
        <end position="134"/>
    </location>
</feature>
<dbReference type="EMBL" id="PQNY01000004">
    <property type="protein sequence ID" value="POS02347.1"/>
    <property type="molecule type" value="Genomic_DNA"/>
</dbReference>
<dbReference type="InterPro" id="IPR003715">
    <property type="entry name" value="Poly_export_N"/>
</dbReference>
<evidence type="ECO:0000256" key="6">
    <source>
        <dbReference type="ARBA" id="ARBA00022692"/>
    </source>
</evidence>
<dbReference type="InterPro" id="IPR054765">
    <property type="entry name" value="SLBB_dom"/>
</dbReference>
<reference evidence="18 19" key="1">
    <citation type="submission" date="2018-01" db="EMBL/GenBank/DDBJ databases">
        <title>Genomic Encyclopedia of Type Strains, Phase I: the one thousand microbial genomes (KMG-I) project.</title>
        <authorList>
            <person name="Goeker M."/>
        </authorList>
    </citation>
    <scope>NUCLEOTIDE SEQUENCE [LARGE SCALE GENOMIC DNA]</scope>
    <source>
        <strain evidence="18 19">DSM 17960</strain>
    </source>
</reference>
<evidence type="ECO:0000256" key="11">
    <source>
        <dbReference type="ARBA" id="ARBA00023136"/>
    </source>
</evidence>
<evidence type="ECO:0000256" key="15">
    <source>
        <dbReference type="SAM" id="Phobius"/>
    </source>
</evidence>
<evidence type="ECO:0000256" key="2">
    <source>
        <dbReference type="ARBA" id="ARBA00009450"/>
    </source>
</evidence>
<feature type="transmembrane region" description="Helical" evidence="15">
    <location>
        <begin position="229"/>
        <end position="250"/>
    </location>
</feature>
<dbReference type="Proteomes" id="UP000237056">
    <property type="component" value="Unassembled WGS sequence"/>
</dbReference>
<comment type="similarity">
    <text evidence="2">Belongs to the BexD/CtrA/VexA family.</text>
</comment>
<dbReference type="Pfam" id="PF22461">
    <property type="entry name" value="SLBB_2"/>
    <property type="match status" value="1"/>
</dbReference>
<proteinExistence type="inferred from homology"/>
<evidence type="ECO:0000256" key="1">
    <source>
        <dbReference type="ARBA" id="ARBA00004571"/>
    </source>
</evidence>
<dbReference type="InterPro" id="IPR049712">
    <property type="entry name" value="Poly_export"/>
</dbReference>
<evidence type="ECO:0000256" key="4">
    <source>
        <dbReference type="ARBA" id="ARBA00022452"/>
    </source>
</evidence>
<evidence type="ECO:0000313" key="18">
    <source>
        <dbReference type="EMBL" id="POS02347.1"/>
    </source>
</evidence>
<comment type="subcellular location">
    <subcellularLocation>
        <location evidence="1">Cell outer membrane</location>
        <topology evidence="1">Multi-pass membrane protein</topology>
    </subcellularLocation>
</comment>
<keyword evidence="11 15" id="KW-0472">Membrane</keyword>
<evidence type="ECO:0000313" key="19">
    <source>
        <dbReference type="Proteomes" id="UP000237056"/>
    </source>
</evidence>
<dbReference type="GO" id="GO:0015288">
    <property type="term" value="F:porin activity"/>
    <property type="evidence" value="ECO:0007669"/>
    <property type="project" value="UniProtKB-KW"/>
</dbReference>
<keyword evidence="12" id="KW-0564">Palmitate</keyword>
<evidence type="ECO:0000256" key="5">
    <source>
        <dbReference type="ARBA" id="ARBA00022597"/>
    </source>
</evidence>
<dbReference type="OrthoDB" id="662756at2"/>
<keyword evidence="10" id="KW-0626">Porin</keyword>
<sequence length="252" mass="27650">MKNSFIYGILALFLVGCVPKKNMVYMQGNLAQNNSAVSTYEPVIQNDDMLYINVNSQDAEASAPFNLDASSGSSSASMTFSTQKQTYLVDNQGSIDFPVLGKLHVSGKSVQDLKNILHEKLKSYIKDAVINVRIVNFKVSVLGEVTKPGVVKSESQRITLLEALADSGDLTVYGRRDNVLVIREIEGVKTFNRVDITKSDFINSPFYYLDQNDVVYVEPKQSKLDSAAFGNNVGTIISIVSFGLSIILLATK</sequence>
<evidence type="ECO:0000256" key="12">
    <source>
        <dbReference type="ARBA" id="ARBA00023139"/>
    </source>
</evidence>
<evidence type="ECO:0000256" key="13">
    <source>
        <dbReference type="ARBA" id="ARBA00023237"/>
    </source>
</evidence>
<name>A0A2S4N9H9_9FLAO</name>
<dbReference type="GO" id="GO:0046930">
    <property type="term" value="C:pore complex"/>
    <property type="evidence" value="ECO:0007669"/>
    <property type="project" value="UniProtKB-KW"/>
</dbReference>
<keyword evidence="4" id="KW-1134">Transmembrane beta strand</keyword>
<evidence type="ECO:0000256" key="14">
    <source>
        <dbReference type="ARBA" id="ARBA00023288"/>
    </source>
</evidence>
<organism evidence="18 19">
    <name type="scientific">Flavobacterium croceum DSM 17960</name>
    <dbReference type="NCBI Taxonomy" id="1121886"/>
    <lineage>
        <taxon>Bacteria</taxon>
        <taxon>Pseudomonadati</taxon>
        <taxon>Bacteroidota</taxon>
        <taxon>Flavobacteriia</taxon>
        <taxon>Flavobacteriales</taxon>
        <taxon>Flavobacteriaceae</taxon>
        <taxon>Flavobacterium</taxon>
    </lineage>
</organism>
<keyword evidence="14" id="KW-0449">Lipoprotein</keyword>
<keyword evidence="19" id="KW-1185">Reference proteome</keyword>
<evidence type="ECO:0000256" key="9">
    <source>
        <dbReference type="ARBA" id="ARBA00023065"/>
    </source>
</evidence>
<keyword evidence="5" id="KW-0762">Sugar transport</keyword>
<evidence type="ECO:0000256" key="10">
    <source>
        <dbReference type="ARBA" id="ARBA00023114"/>
    </source>
</evidence>
<dbReference type="GO" id="GO:0006811">
    <property type="term" value="P:monoatomic ion transport"/>
    <property type="evidence" value="ECO:0007669"/>
    <property type="project" value="UniProtKB-KW"/>
</dbReference>
<dbReference type="PROSITE" id="PS51257">
    <property type="entry name" value="PROKAR_LIPOPROTEIN"/>
    <property type="match status" value="1"/>
</dbReference>
<keyword evidence="15" id="KW-1133">Transmembrane helix</keyword>
<dbReference type="GO" id="GO:0015159">
    <property type="term" value="F:polysaccharide transmembrane transporter activity"/>
    <property type="evidence" value="ECO:0007669"/>
    <property type="project" value="InterPro"/>
</dbReference>
<accession>A0A2S4N9H9</accession>
<evidence type="ECO:0000256" key="7">
    <source>
        <dbReference type="ARBA" id="ARBA00022729"/>
    </source>
</evidence>
<dbReference type="RefSeq" id="WP_103725408.1">
    <property type="nucleotide sequence ID" value="NZ_PQNY01000004.1"/>
</dbReference>
<dbReference type="Pfam" id="PF02563">
    <property type="entry name" value="Poly_export"/>
    <property type="match status" value="1"/>
</dbReference>
<protein>
    <submittedName>
        <fullName evidence="18">Polysaccharide export outer membrane protein</fullName>
    </submittedName>
</protein>
<keyword evidence="9" id="KW-0406">Ion transport</keyword>
<keyword evidence="7" id="KW-0732">Signal</keyword>
<gene>
    <name evidence="18" type="ORF">Q361_10466</name>
</gene>
<dbReference type="Gene3D" id="3.30.1950.10">
    <property type="entry name" value="wza like domain"/>
    <property type="match status" value="1"/>
</dbReference>
<dbReference type="GO" id="GO:0009279">
    <property type="term" value="C:cell outer membrane"/>
    <property type="evidence" value="ECO:0007669"/>
    <property type="project" value="UniProtKB-SubCell"/>
</dbReference>
<keyword evidence="6 15" id="KW-0812">Transmembrane</keyword>
<keyword evidence="8" id="KW-0625">Polysaccharide transport</keyword>
<dbReference type="PANTHER" id="PTHR33619">
    <property type="entry name" value="POLYSACCHARIDE EXPORT PROTEIN GFCE-RELATED"/>
    <property type="match status" value="1"/>
</dbReference>
<dbReference type="PANTHER" id="PTHR33619:SF3">
    <property type="entry name" value="POLYSACCHARIDE EXPORT PROTEIN GFCE-RELATED"/>
    <property type="match status" value="1"/>
</dbReference>
<comment type="caution">
    <text evidence="18">The sequence shown here is derived from an EMBL/GenBank/DDBJ whole genome shotgun (WGS) entry which is preliminary data.</text>
</comment>
<evidence type="ECO:0000259" key="16">
    <source>
        <dbReference type="Pfam" id="PF02563"/>
    </source>
</evidence>
<evidence type="ECO:0000256" key="3">
    <source>
        <dbReference type="ARBA" id="ARBA00022448"/>
    </source>
</evidence>
<evidence type="ECO:0000256" key="8">
    <source>
        <dbReference type="ARBA" id="ARBA00023047"/>
    </source>
</evidence>
<keyword evidence="3" id="KW-0813">Transport</keyword>
<dbReference type="AlphaFoldDB" id="A0A2S4N9H9"/>
<feature type="domain" description="SLBB" evidence="17">
    <location>
        <begin position="138"/>
        <end position="217"/>
    </location>
</feature>
<evidence type="ECO:0000259" key="17">
    <source>
        <dbReference type="Pfam" id="PF22461"/>
    </source>
</evidence>